<keyword evidence="12" id="KW-1185">Reference proteome</keyword>
<evidence type="ECO:0000256" key="4">
    <source>
        <dbReference type="ARBA" id="ARBA00022603"/>
    </source>
</evidence>
<keyword evidence="4 11" id="KW-0489">Methyltransferase</keyword>
<dbReference type="EMBL" id="CP122566">
    <property type="protein sequence ID" value="WGH92435.1"/>
    <property type="molecule type" value="Genomic_DNA"/>
</dbReference>
<comment type="similarity">
    <text evidence="2">Belongs to the MGMT family.</text>
</comment>
<name>A0AAJ6AFP4_9MICC</name>
<keyword evidence="5 11" id="KW-0808">Transferase</keyword>
<dbReference type="InterPro" id="IPR014048">
    <property type="entry name" value="MethylDNA_cys_MeTrfase_DNA-bd"/>
</dbReference>
<dbReference type="CDD" id="cd06445">
    <property type="entry name" value="ATase"/>
    <property type="match status" value="1"/>
</dbReference>
<reference evidence="11 12" key="1">
    <citation type="submission" date="2023-03" db="EMBL/GenBank/DDBJ databases">
        <title>Complete genome sequences of several Auritidibacter ignavus strains isolated from ear infections.</title>
        <authorList>
            <person name="Baehr T."/>
            <person name="Baumhoegger A.M."/>
        </authorList>
    </citation>
    <scope>NUCLEOTIDE SEQUENCE [LARGE SCALE GENOMIC DNA]</scope>
    <source>
        <strain evidence="11 12">BABAE-6</strain>
    </source>
</reference>
<sequence length="171" mass="18762">MTTERQYYRVIETPVTPLLLVANAQTVLAVEFVDDSEAVLQFLQERFPGATERKSSRVLNRAETQLAEYFQGEREAFTIPIALPVAENFLARVQRALLDIPYGTTLTYAQVADQLDAEGAARAVGAGCSSNPLPILVPCHRVVPASGGFGGYRGGEDWKRYLLELESSARA</sequence>
<evidence type="ECO:0000313" key="12">
    <source>
        <dbReference type="Proteomes" id="UP001224674"/>
    </source>
</evidence>
<keyword evidence="7" id="KW-0234">DNA repair</keyword>
<evidence type="ECO:0000256" key="3">
    <source>
        <dbReference type="ARBA" id="ARBA00011918"/>
    </source>
</evidence>
<dbReference type="PANTHER" id="PTHR10815">
    <property type="entry name" value="METHYLATED-DNA--PROTEIN-CYSTEINE METHYLTRANSFERASE"/>
    <property type="match status" value="1"/>
</dbReference>
<evidence type="ECO:0000313" key="11">
    <source>
        <dbReference type="EMBL" id="WGH92435.1"/>
    </source>
</evidence>
<dbReference type="RefSeq" id="WP_110099225.1">
    <property type="nucleotide sequence ID" value="NZ_CP122565.1"/>
</dbReference>
<evidence type="ECO:0000256" key="8">
    <source>
        <dbReference type="ARBA" id="ARBA00049348"/>
    </source>
</evidence>
<evidence type="ECO:0000259" key="10">
    <source>
        <dbReference type="Pfam" id="PF02870"/>
    </source>
</evidence>
<dbReference type="GO" id="GO:0003908">
    <property type="term" value="F:methylated-DNA-[protein]-cysteine S-methyltransferase activity"/>
    <property type="evidence" value="ECO:0007669"/>
    <property type="project" value="UniProtKB-EC"/>
</dbReference>
<dbReference type="EC" id="2.1.1.63" evidence="3"/>
<dbReference type="NCBIfam" id="TIGR00589">
    <property type="entry name" value="ogt"/>
    <property type="match status" value="1"/>
</dbReference>
<comment type="catalytic activity">
    <reaction evidence="8">
        <text>a 6-O-methyl-2'-deoxyguanosine in DNA + L-cysteinyl-[protein] = S-methyl-L-cysteinyl-[protein] + a 2'-deoxyguanosine in DNA</text>
        <dbReference type="Rhea" id="RHEA:24000"/>
        <dbReference type="Rhea" id="RHEA-COMP:10131"/>
        <dbReference type="Rhea" id="RHEA-COMP:10132"/>
        <dbReference type="Rhea" id="RHEA-COMP:11367"/>
        <dbReference type="Rhea" id="RHEA-COMP:11368"/>
        <dbReference type="ChEBI" id="CHEBI:29950"/>
        <dbReference type="ChEBI" id="CHEBI:82612"/>
        <dbReference type="ChEBI" id="CHEBI:85445"/>
        <dbReference type="ChEBI" id="CHEBI:85448"/>
        <dbReference type="EC" id="2.1.1.63"/>
    </reaction>
</comment>
<dbReference type="PROSITE" id="PS00374">
    <property type="entry name" value="MGMT"/>
    <property type="match status" value="1"/>
</dbReference>
<dbReference type="Gene3D" id="3.30.160.70">
    <property type="entry name" value="Methylated DNA-protein cysteine methyltransferase domain"/>
    <property type="match status" value="1"/>
</dbReference>
<evidence type="ECO:0000256" key="5">
    <source>
        <dbReference type="ARBA" id="ARBA00022679"/>
    </source>
</evidence>
<dbReference type="SUPFAM" id="SSF46767">
    <property type="entry name" value="Methylated DNA-protein cysteine methyltransferase, C-terminal domain"/>
    <property type="match status" value="1"/>
</dbReference>
<organism evidence="11 12">
    <name type="scientific">Auritidibacter ignavus</name>
    <dbReference type="NCBI Taxonomy" id="678932"/>
    <lineage>
        <taxon>Bacteria</taxon>
        <taxon>Bacillati</taxon>
        <taxon>Actinomycetota</taxon>
        <taxon>Actinomycetes</taxon>
        <taxon>Micrococcales</taxon>
        <taxon>Micrococcaceae</taxon>
        <taxon>Auritidibacter</taxon>
    </lineage>
</organism>
<evidence type="ECO:0000259" key="9">
    <source>
        <dbReference type="Pfam" id="PF01035"/>
    </source>
</evidence>
<dbReference type="Pfam" id="PF02870">
    <property type="entry name" value="Methyltransf_1N"/>
    <property type="match status" value="1"/>
</dbReference>
<dbReference type="Gene3D" id="1.10.10.10">
    <property type="entry name" value="Winged helix-like DNA-binding domain superfamily/Winged helix DNA-binding domain"/>
    <property type="match status" value="1"/>
</dbReference>
<evidence type="ECO:0000256" key="7">
    <source>
        <dbReference type="ARBA" id="ARBA00023204"/>
    </source>
</evidence>
<evidence type="ECO:0000256" key="1">
    <source>
        <dbReference type="ARBA" id="ARBA00001286"/>
    </source>
</evidence>
<dbReference type="AlphaFoldDB" id="A0AAJ6AFP4"/>
<dbReference type="GO" id="GO:0006281">
    <property type="term" value="P:DNA repair"/>
    <property type="evidence" value="ECO:0007669"/>
    <property type="project" value="UniProtKB-KW"/>
</dbReference>
<dbReference type="FunFam" id="1.10.10.10:FF:000214">
    <property type="entry name" value="Methylated-DNA--protein-cysteine methyltransferase"/>
    <property type="match status" value="1"/>
</dbReference>
<dbReference type="InterPro" id="IPR036388">
    <property type="entry name" value="WH-like_DNA-bd_sf"/>
</dbReference>
<dbReference type="GO" id="GO:0032259">
    <property type="term" value="P:methylation"/>
    <property type="evidence" value="ECO:0007669"/>
    <property type="project" value="UniProtKB-KW"/>
</dbReference>
<feature type="domain" description="Methylguanine DNA methyltransferase ribonuclease-like" evidence="10">
    <location>
        <begin position="7"/>
        <end position="83"/>
    </location>
</feature>
<dbReference type="InterPro" id="IPR001497">
    <property type="entry name" value="MethylDNA_cys_MeTrfase_AS"/>
</dbReference>
<dbReference type="Proteomes" id="UP001224674">
    <property type="component" value="Chromosome"/>
</dbReference>
<feature type="domain" description="Methylated-DNA-[protein]-cysteine S-methyltransferase DNA binding" evidence="9">
    <location>
        <begin position="89"/>
        <end position="167"/>
    </location>
</feature>
<dbReference type="Pfam" id="PF01035">
    <property type="entry name" value="DNA_binding_1"/>
    <property type="match status" value="1"/>
</dbReference>
<dbReference type="InterPro" id="IPR036631">
    <property type="entry name" value="MGMT_N_sf"/>
</dbReference>
<dbReference type="PANTHER" id="PTHR10815:SF13">
    <property type="entry name" value="METHYLATED-DNA--PROTEIN-CYSTEINE METHYLTRANSFERASE"/>
    <property type="match status" value="1"/>
</dbReference>
<proteinExistence type="inferred from homology"/>
<protein>
    <recommendedName>
        <fullName evidence="3">methylated-DNA--[protein]-cysteine S-methyltransferase</fullName>
        <ecNumber evidence="3">2.1.1.63</ecNumber>
    </recommendedName>
</protein>
<keyword evidence="6" id="KW-0227">DNA damage</keyword>
<comment type="catalytic activity">
    <reaction evidence="1">
        <text>a 4-O-methyl-thymidine in DNA + L-cysteinyl-[protein] = a thymidine in DNA + S-methyl-L-cysteinyl-[protein]</text>
        <dbReference type="Rhea" id="RHEA:53428"/>
        <dbReference type="Rhea" id="RHEA-COMP:10131"/>
        <dbReference type="Rhea" id="RHEA-COMP:10132"/>
        <dbReference type="Rhea" id="RHEA-COMP:13555"/>
        <dbReference type="Rhea" id="RHEA-COMP:13556"/>
        <dbReference type="ChEBI" id="CHEBI:29950"/>
        <dbReference type="ChEBI" id="CHEBI:82612"/>
        <dbReference type="ChEBI" id="CHEBI:137386"/>
        <dbReference type="ChEBI" id="CHEBI:137387"/>
        <dbReference type="EC" id="2.1.1.63"/>
    </reaction>
</comment>
<dbReference type="SUPFAM" id="SSF53155">
    <property type="entry name" value="Methylated DNA-protein cysteine methyltransferase domain"/>
    <property type="match status" value="1"/>
</dbReference>
<evidence type="ECO:0000256" key="2">
    <source>
        <dbReference type="ARBA" id="ARBA00008711"/>
    </source>
</evidence>
<dbReference type="InterPro" id="IPR036217">
    <property type="entry name" value="MethylDNA_cys_MeTrfase_DNAb"/>
</dbReference>
<evidence type="ECO:0000256" key="6">
    <source>
        <dbReference type="ARBA" id="ARBA00022763"/>
    </source>
</evidence>
<dbReference type="InterPro" id="IPR008332">
    <property type="entry name" value="MethylG_MeTrfase_N"/>
</dbReference>
<accession>A0AAJ6AFP4</accession>
<gene>
    <name evidence="11" type="ORF">QDX21_08905</name>
</gene>